<reference evidence="2 3" key="2">
    <citation type="journal article" date="2012" name="Open Biol.">
        <title>Characteristics of nucleosomes and linker DNA regions on the genome of the basidiomycete Mixia osmundae revealed by mono- and dinucleosome mapping.</title>
        <authorList>
            <person name="Nishida H."/>
            <person name="Kondo S."/>
            <person name="Matsumoto T."/>
            <person name="Suzuki Y."/>
            <person name="Yoshikawa H."/>
            <person name="Taylor T.D."/>
            <person name="Sugiyama J."/>
        </authorList>
    </citation>
    <scope>NUCLEOTIDE SEQUENCE [LARGE SCALE GENOMIC DNA]</scope>
    <source>
        <strain evidence="3">CBS 9802 / IAM 14324 / JCM 22182 / KY 12970</strain>
    </source>
</reference>
<dbReference type="FunCoup" id="G7DVF8">
    <property type="interactions" value="73"/>
</dbReference>
<dbReference type="InParanoid" id="G7DVF8"/>
<dbReference type="OMA" id="NMDYDKG"/>
<dbReference type="Pfam" id="PF10032">
    <property type="entry name" value="Pho88"/>
    <property type="match status" value="1"/>
</dbReference>
<evidence type="ECO:0000256" key="1">
    <source>
        <dbReference type="SAM" id="Phobius"/>
    </source>
</evidence>
<dbReference type="InterPro" id="IPR012098">
    <property type="entry name" value="SND3_fun"/>
</dbReference>
<dbReference type="OrthoDB" id="18139at2759"/>
<dbReference type="PANTHER" id="PTHR28112:SF1">
    <property type="entry name" value="SRP-INDEPENDENT TARGETING PROTEIN 3"/>
    <property type="match status" value="1"/>
</dbReference>
<name>G7DVF8_MIXOS</name>
<proteinExistence type="predicted"/>
<dbReference type="Proteomes" id="UP000009131">
    <property type="component" value="Unassembled WGS sequence"/>
</dbReference>
<keyword evidence="1" id="KW-1133">Transmembrane helix</keyword>
<keyword evidence="3" id="KW-1185">Reference proteome</keyword>
<dbReference type="AlphaFoldDB" id="G7DVF8"/>
<dbReference type="eggNOG" id="KOG4554">
    <property type="taxonomic scope" value="Eukaryota"/>
</dbReference>
<reference evidence="2 3" key="1">
    <citation type="journal article" date="2011" name="J. Gen. Appl. Microbiol.">
        <title>Draft genome sequencing of the enigmatic basidiomycete Mixia osmundae.</title>
        <authorList>
            <person name="Nishida H."/>
            <person name="Nagatsuka Y."/>
            <person name="Sugiyama J."/>
        </authorList>
    </citation>
    <scope>NUCLEOTIDE SEQUENCE [LARGE SCALE GENOMIC DNA]</scope>
    <source>
        <strain evidence="3">CBS 9802 / IAM 14324 / JCM 22182 / KY 12970</strain>
    </source>
</reference>
<dbReference type="HOGENOM" id="CLU_099163_0_0_1"/>
<keyword evidence="1" id="KW-0472">Membrane</keyword>
<evidence type="ECO:0000313" key="3">
    <source>
        <dbReference type="Proteomes" id="UP000009131"/>
    </source>
</evidence>
<comment type="caution">
    <text evidence="2">The sequence shown here is derived from an EMBL/GenBank/DDBJ whole genome shotgun (WGS) entry which is preliminary data.</text>
</comment>
<dbReference type="GO" id="GO:0045047">
    <property type="term" value="P:protein targeting to ER"/>
    <property type="evidence" value="ECO:0007669"/>
    <property type="project" value="InterPro"/>
</dbReference>
<dbReference type="STRING" id="764103.G7DVF8"/>
<accession>G7DVF8</accession>
<evidence type="ECO:0008006" key="4">
    <source>
        <dbReference type="Google" id="ProtNLM"/>
    </source>
</evidence>
<gene>
    <name evidence="2" type="primary">Mo01220</name>
    <name evidence="2" type="ORF">E5Q_01220</name>
</gene>
<sequence length="189" mass="21190">MVLDNVNPAIKNLGVTLILMQVARKIDFDRPDVLFGVRCLYVFSQLFILGVYYYVSIKIKSKNDQTLLKYIEPKTPGSQEPGVPVSTTYRDYDLAETSKQVRQVLIGIAMMCFLHGYMKYTQPLFLQSLMPMKAALEAKIVQLHLFGQPATGELKRPFKVGGLMGAADPVTDKAAIKQAEKTRAARKDE</sequence>
<dbReference type="EMBL" id="BABT02000039">
    <property type="protein sequence ID" value="GAA94568.1"/>
    <property type="molecule type" value="Genomic_DNA"/>
</dbReference>
<dbReference type="GO" id="GO:0005783">
    <property type="term" value="C:endoplasmic reticulum"/>
    <property type="evidence" value="ECO:0007669"/>
    <property type="project" value="InterPro"/>
</dbReference>
<organism evidence="2 3">
    <name type="scientific">Mixia osmundae (strain CBS 9802 / IAM 14324 / JCM 22182 / KY 12970)</name>
    <dbReference type="NCBI Taxonomy" id="764103"/>
    <lineage>
        <taxon>Eukaryota</taxon>
        <taxon>Fungi</taxon>
        <taxon>Dikarya</taxon>
        <taxon>Basidiomycota</taxon>
        <taxon>Pucciniomycotina</taxon>
        <taxon>Mixiomycetes</taxon>
        <taxon>Mixiales</taxon>
        <taxon>Mixiaceae</taxon>
        <taxon>Mixia</taxon>
    </lineage>
</organism>
<protein>
    <recommendedName>
        <fullName evidence="4">Inorganic phosphate transport PHO88</fullName>
    </recommendedName>
</protein>
<feature type="transmembrane region" description="Helical" evidence="1">
    <location>
        <begin position="33"/>
        <end position="55"/>
    </location>
</feature>
<dbReference type="PIRSF" id="PIRSF008756">
    <property type="entry name" value="P_tr_PHO88"/>
    <property type="match status" value="1"/>
</dbReference>
<dbReference type="GO" id="GO:0005739">
    <property type="term" value="C:mitochondrion"/>
    <property type="evidence" value="ECO:0007669"/>
    <property type="project" value="TreeGrafter"/>
</dbReference>
<dbReference type="RefSeq" id="XP_014568915.1">
    <property type="nucleotide sequence ID" value="XM_014713429.1"/>
</dbReference>
<keyword evidence="1" id="KW-0812">Transmembrane</keyword>
<dbReference type="PANTHER" id="PTHR28112">
    <property type="entry name" value="SRP-INDEPENDENT TARGETING PROTEIN 3"/>
    <property type="match status" value="1"/>
</dbReference>
<evidence type="ECO:0000313" key="2">
    <source>
        <dbReference type="EMBL" id="GAA94568.1"/>
    </source>
</evidence>